<dbReference type="EC" id="2.7.1.71" evidence="7"/>
<dbReference type="InterPro" id="IPR022893">
    <property type="entry name" value="Shikimate_DH_fam"/>
</dbReference>
<dbReference type="SUPFAM" id="SSF53223">
    <property type="entry name" value="Aminoacid dehydrogenase-like, N-terminal domain"/>
    <property type="match status" value="1"/>
</dbReference>
<evidence type="ECO:0000256" key="3">
    <source>
        <dbReference type="ARBA" id="ARBA00022857"/>
    </source>
</evidence>
<keyword evidence="7" id="KW-0547">Nucleotide-binding</keyword>
<dbReference type="GO" id="GO:0005524">
    <property type="term" value="F:ATP binding"/>
    <property type="evidence" value="ECO:0007669"/>
    <property type="project" value="UniProtKB-UniRule"/>
</dbReference>
<comment type="similarity">
    <text evidence="7">Belongs to the shikimate kinase family.</text>
</comment>
<feature type="binding site" evidence="8">
    <location>
        <position position="400"/>
    </location>
    <ligand>
        <name>NADP(+)</name>
        <dbReference type="ChEBI" id="CHEBI:58349"/>
    </ligand>
</feature>
<dbReference type="InterPro" id="IPR013708">
    <property type="entry name" value="Shikimate_DH-bd_N"/>
</dbReference>
<feature type="binding site" evidence="8">
    <location>
        <position position="423"/>
    </location>
    <ligand>
        <name>NADP(+)</name>
        <dbReference type="ChEBI" id="CHEBI:58349"/>
    </ligand>
</feature>
<dbReference type="InterPro" id="IPR036291">
    <property type="entry name" value="NAD(P)-bd_dom_sf"/>
</dbReference>
<feature type="binding site" evidence="7">
    <location>
        <position position="84"/>
    </location>
    <ligand>
        <name>substrate</name>
    </ligand>
</feature>
<evidence type="ECO:0000256" key="7">
    <source>
        <dbReference type="HAMAP-Rule" id="MF_00109"/>
    </source>
</evidence>
<dbReference type="CDD" id="cd01065">
    <property type="entry name" value="NAD_bind_Shikimate_DH"/>
    <property type="match status" value="1"/>
</dbReference>
<dbReference type="Gene3D" id="3.40.50.720">
    <property type="entry name" value="NAD(P)-binding Rossmann-like Domain"/>
    <property type="match status" value="1"/>
</dbReference>
<dbReference type="GO" id="GO:0009073">
    <property type="term" value="P:aromatic amino acid family biosynthetic process"/>
    <property type="evidence" value="ECO:0007669"/>
    <property type="project" value="UniProtKB-KW"/>
</dbReference>
<proteinExistence type="inferred from homology"/>
<evidence type="ECO:0000259" key="10">
    <source>
        <dbReference type="Pfam" id="PF18317"/>
    </source>
</evidence>
<dbReference type="SUPFAM" id="SSF52540">
    <property type="entry name" value="P-loop containing nucleoside triphosphate hydrolases"/>
    <property type="match status" value="1"/>
</dbReference>
<dbReference type="HAMAP" id="MF_00222">
    <property type="entry name" value="Shikimate_DH_AroE"/>
    <property type="match status" value="1"/>
</dbReference>
<feature type="binding site" evidence="7">
    <location>
        <position position="37"/>
    </location>
    <ligand>
        <name>substrate</name>
    </ligand>
</feature>
<dbReference type="EMBL" id="CP029077">
    <property type="protein sequence ID" value="QED23225.1"/>
    <property type="molecule type" value="Genomic_DNA"/>
</dbReference>
<dbReference type="InterPro" id="IPR013785">
    <property type="entry name" value="Aldolase_TIM"/>
</dbReference>
<dbReference type="RefSeq" id="WP_146820512.1">
    <property type="nucleotide sequence ID" value="NZ_CP029077.1"/>
</dbReference>
<dbReference type="Pfam" id="PF01202">
    <property type="entry name" value="SKI"/>
    <property type="match status" value="1"/>
</dbReference>
<dbReference type="GO" id="GO:0008652">
    <property type="term" value="P:amino acid biosynthetic process"/>
    <property type="evidence" value="ECO:0007669"/>
    <property type="project" value="UniProtKB-KW"/>
</dbReference>
<evidence type="ECO:0000256" key="2">
    <source>
        <dbReference type="ARBA" id="ARBA00022605"/>
    </source>
</evidence>
<dbReference type="SUPFAM" id="SSF51735">
    <property type="entry name" value="NAD(P)-binding Rossmann-fold domains"/>
    <property type="match status" value="1"/>
</dbReference>
<evidence type="ECO:0000256" key="6">
    <source>
        <dbReference type="ARBA" id="ARBA00049442"/>
    </source>
</evidence>
<dbReference type="InterPro" id="IPR031322">
    <property type="entry name" value="Shikimate/glucono_kinase"/>
</dbReference>
<feature type="binding site" evidence="7">
    <location>
        <position position="62"/>
    </location>
    <ligand>
        <name>substrate</name>
    </ligand>
</feature>
<feature type="binding site" evidence="8">
    <location>
        <position position="280"/>
    </location>
    <ligand>
        <name>shikimate</name>
        <dbReference type="ChEBI" id="CHEBI:36208"/>
    </ligand>
</feature>
<keyword evidence="7 11" id="KW-0418">Kinase</keyword>
<comment type="subcellular location">
    <subcellularLocation>
        <location evidence="7">Cytoplasm</location>
    </subcellularLocation>
</comment>
<feature type="binding site" evidence="8">
    <location>
        <position position="255"/>
    </location>
    <ligand>
        <name>shikimate</name>
        <dbReference type="ChEBI" id="CHEBI:36208"/>
    </ligand>
</feature>
<comment type="subunit">
    <text evidence="8">Homodimer.</text>
</comment>
<feature type="binding site" evidence="8">
    <location>
        <position position="271"/>
    </location>
    <ligand>
        <name>NADP(+)</name>
        <dbReference type="ChEBI" id="CHEBI:58349"/>
    </ligand>
</feature>
<keyword evidence="2 7" id="KW-0028">Amino-acid biosynthesis</keyword>
<feature type="binding site" evidence="7">
    <location>
        <begin position="15"/>
        <end position="20"/>
    </location>
    <ligand>
        <name>ATP</name>
        <dbReference type="ChEBI" id="CHEBI:30616"/>
    </ligand>
</feature>
<dbReference type="GO" id="GO:0004765">
    <property type="term" value="F:shikimate kinase activity"/>
    <property type="evidence" value="ECO:0007669"/>
    <property type="project" value="UniProtKB-UniRule"/>
</dbReference>
<feature type="binding site" evidence="8">
    <location>
        <begin position="206"/>
        <end position="208"/>
    </location>
    <ligand>
        <name>shikimate</name>
        <dbReference type="ChEBI" id="CHEBI:36208"/>
    </ligand>
</feature>
<dbReference type="Pfam" id="PF08501">
    <property type="entry name" value="Shikimate_dh_N"/>
    <property type="match status" value="1"/>
</dbReference>
<keyword evidence="12" id="KW-1185">Reference proteome</keyword>
<dbReference type="InterPro" id="IPR000623">
    <property type="entry name" value="Shikimate_kinase/TSH1"/>
</dbReference>
<dbReference type="PANTHER" id="PTHR21089:SF1">
    <property type="entry name" value="BIFUNCTIONAL 3-DEHYDROQUINATE DEHYDRATASE_SHIKIMATE DEHYDROGENASE, CHLOROPLASTIC"/>
    <property type="match status" value="1"/>
</dbReference>
<dbReference type="GO" id="GO:0003855">
    <property type="term" value="F:3-dehydroquinate dehydratase activity"/>
    <property type="evidence" value="ECO:0007669"/>
    <property type="project" value="InterPro"/>
</dbReference>
<dbReference type="Pfam" id="PF18317">
    <property type="entry name" value="SDH_C"/>
    <property type="match status" value="1"/>
</dbReference>
<evidence type="ECO:0000313" key="11">
    <source>
        <dbReference type="EMBL" id="QED23225.1"/>
    </source>
</evidence>
<feature type="binding site" evidence="7">
    <location>
        <position position="159"/>
    </location>
    <ligand>
        <name>substrate</name>
    </ligand>
</feature>
<dbReference type="InterPro" id="IPR046346">
    <property type="entry name" value="Aminoacid_DH-like_N_sf"/>
</dbReference>
<keyword evidence="7" id="KW-0067">ATP-binding</keyword>
<keyword evidence="7" id="KW-0479">Metal-binding</keyword>
<dbReference type="CDD" id="cd00464">
    <property type="entry name" value="SK"/>
    <property type="match status" value="1"/>
</dbReference>
<dbReference type="Gene3D" id="3.40.50.300">
    <property type="entry name" value="P-loop containing nucleotide triphosphate hydrolases"/>
    <property type="match status" value="1"/>
</dbReference>
<dbReference type="CDD" id="cd00502">
    <property type="entry name" value="DHQase_I"/>
    <property type="match status" value="1"/>
</dbReference>
<keyword evidence="7" id="KW-0808">Transferase</keyword>
<comment type="function">
    <text evidence="7">Catalyzes the specific phosphorylation of the 3-hydroxyl group of shikimic acid using ATP as a cosubstrate.</text>
</comment>
<dbReference type="SUPFAM" id="SSF51569">
    <property type="entry name" value="Aldolase"/>
    <property type="match status" value="1"/>
</dbReference>
<dbReference type="InterPro" id="IPR027417">
    <property type="entry name" value="P-loop_NTPase"/>
</dbReference>
<comment type="subunit">
    <text evidence="7">Monomer.</text>
</comment>
<feature type="binding site" evidence="8">
    <location>
        <position position="296"/>
    </location>
    <ligand>
        <name>shikimate</name>
        <dbReference type="ChEBI" id="CHEBI:36208"/>
    </ligand>
</feature>
<feature type="domain" description="Shikimate dehydrogenase substrate binding N-terminal" evidence="9">
    <location>
        <begin position="198"/>
        <end position="282"/>
    </location>
</feature>
<dbReference type="AlphaFoldDB" id="A0A5B8XEB8"/>
<dbReference type="InterPro" id="IPR011342">
    <property type="entry name" value="Shikimate_DH"/>
</dbReference>
<dbReference type="GO" id="GO:0009423">
    <property type="term" value="P:chorismate biosynthetic process"/>
    <property type="evidence" value="ECO:0007669"/>
    <property type="project" value="UniProtKB-UniRule"/>
</dbReference>
<dbReference type="Gene3D" id="3.40.50.10860">
    <property type="entry name" value="Leucine Dehydrogenase, chain A, domain 1"/>
    <property type="match status" value="1"/>
</dbReference>
<dbReference type="GO" id="GO:0004764">
    <property type="term" value="F:shikimate 3-dehydrogenase (NADP+) activity"/>
    <property type="evidence" value="ECO:0007669"/>
    <property type="project" value="UniProtKB-UniRule"/>
</dbReference>
<dbReference type="GO" id="GO:0019632">
    <property type="term" value="P:shikimate metabolic process"/>
    <property type="evidence" value="ECO:0007669"/>
    <property type="project" value="InterPro"/>
</dbReference>
<dbReference type="Proteomes" id="UP000321934">
    <property type="component" value="Chromosome"/>
</dbReference>
<dbReference type="NCBIfam" id="TIGR00507">
    <property type="entry name" value="aroE"/>
    <property type="match status" value="1"/>
</dbReference>
<comment type="catalytic activity">
    <reaction evidence="6 8">
        <text>shikimate + NADP(+) = 3-dehydroshikimate + NADPH + H(+)</text>
        <dbReference type="Rhea" id="RHEA:17737"/>
        <dbReference type="ChEBI" id="CHEBI:15378"/>
        <dbReference type="ChEBI" id="CHEBI:16630"/>
        <dbReference type="ChEBI" id="CHEBI:36208"/>
        <dbReference type="ChEBI" id="CHEBI:57783"/>
        <dbReference type="ChEBI" id="CHEBI:58349"/>
        <dbReference type="EC" id="1.1.1.25"/>
    </reaction>
</comment>
<dbReference type="PANTHER" id="PTHR21089">
    <property type="entry name" value="SHIKIMATE DEHYDROGENASE"/>
    <property type="match status" value="1"/>
</dbReference>
<accession>A0A5B8XEB8</accession>
<sequence>MSIKWANIALIGMRCTGKSGIGKEVARKLGWEFVDLDEEIIAFCGKTIDEITKSGQNWHDFREIETKILEKLLLREKCVISCGGGVGVNDIVSKNGDEYGEIQAQILKNADKTFKILLHSDINVIIKRFKNDVKNLANRPILSSKTNFEEDLVMQNFYRTPKYKKIAHTIVETSDAEWNFSKIIAEIIQKTSIKTNAVIGHPVKHSMSPHIHQACYQKLAIKSEFSFIHLEIKPMEIEKLRDYILQYNLWGISVTTPHKDAVMKICDKIDDFAKKCNAVNTIVRTAKNELIGYNTDYIGVFNSLPSEIEGKKIAILGAGGAARACLVALEKHAINTTVFVRDARKSSDLIDSFSVQIANIADFNADFFDIIINATSCGHKSEECPIDTSKISDKHTVFDLIYSPLYTKLLCDSQKNGAKIILGTQMLINQAMRQFELYTGYFADFKTMESAINTEILRQNEVSKMLSRIFVSIFGHGVEEIAKKLDLIDKNAQNIEIRADYIENLSLFDIENLAQIMSKYRTIFTARKKEHGGNGRFKNYDEIMKKAASLFDFIDIDVSDFALMGDLSSQKAKIIASYHDFNDMISQEKLDEIYENCKKADIIKIAITPQSTKDCIKCLSLLEKYDNLAIIAMGENCKSMRIDALKYGSKLAFAAAFESEKTAPGQVTLNDYVIY</sequence>
<feature type="active site" description="Proton acceptor" evidence="8">
    <location>
        <position position="259"/>
    </location>
</feature>
<keyword evidence="7" id="KW-0460">Magnesium</keyword>
<comment type="catalytic activity">
    <reaction evidence="7">
        <text>shikimate + ATP = 3-phosphoshikimate + ADP + H(+)</text>
        <dbReference type="Rhea" id="RHEA:13121"/>
        <dbReference type="ChEBI" id="CHEBI:15378"/>
        <dbReference type="ChEBI" id="CHEBI:30616"/>
        <dbReference type="ChEBI" id="CHEBI:36208"/>
        <dbReference type="ChEBI" id="CHEBI:145989"/>
        <dbReference type="ChEBI" id="CHEBI:456216"/>
        <dbReference type="EC" id="2.7.1.71"/>
    </reaction>
</comment>
<dbReference type="GO" id="GO:0050661">
    <property type="term" value="F:NADP binding"/>
    <property type="evidence" value="ECO:0007669"/>
    <property type="project" value="InterPro"/>
</dbReference>
<evidence type="ECO:0000259" key="9">
    <source>
        <dbReference type="Pfam" id="PF08501"/>
    </source>
</evidence>
<dbReference type="Gene3D" id="3.20.20.70">
    <property type="entry name" value="Aldolase class I"/>
    <property type="match status" value="1"/>
</dbReference>
<comment type="cofactor">
    <cofactor evidence="7">
        <name>Mg(2+)</name>
        <dbReference type="ChEBI" id="CHEBI:18420"/>
    </cofactor>
    <text evidence="7">Binds 1 Mg(2+) ion per subunit.</text>
</comment>
<name>A0A5B8XEB8_9RICK</name>
<evidence type="ECO:0000256" key="5">
    <source>
        <dbReference type="ARBA" id="ARBA00023141"/>
    </source>
</evidence>
<feature type="binding site" evidence="7">
    <location>
        <position position="19"/>
    </location>
    <ligand>
        <name>Mg(2+)</name>
        <dbReference type="ChEBI" id="CHEBI:18420"/>
    </ligand>
</feature>
<feature type="binding site" evidence="8">
    <location>
        <begin position="317"/>
        <end position="321"/>
    </location>
    <ligand>
        <name>NADP(+)</name>
        <dbReference type="ChEBI" id="CHEBI:58349"/>
    </ligand>
</feature>
<reference evidence="11 12" key="1">
    <citation type="journal article" date="2019" name="ISME J.">
        <title>Deianiraea, an extracellular bacterium associated with the ciliate Paramecium, suggests an alternative scenario for the evolution of Rickettsiales.</title>
        <authorList>
            <person name="Castelli M."/>
            <person name="Sabaneyeva E."/>
            <person name="Lanzoni O."/>
            <person name="Lebedeva N."/>
            <person name="Floriano A.M."/>
            <person name="Gaiarsa S."/>
            <person name="Benken K."/>
            <person name="Modeo L."/>
            <person name="Bandi C."/>
            <person name="Potekhin A."/>
            <person name="Sassera D."/>
            <person name="Petroni G."/>
        </authorList>
    </citation>
    <scope>NUCLEOTIDE SEQUENCE [LARGE SCALE GENOMIC DNA]</scope>
    <source>
        <strain evidence="11">CyL4-1</strain>
    </source>
</reference>
<dbReference type="InterPro" id="IPR041121">
    <property type="entry name" value="SDH_C"/>
</dbReference>
<feature type="binding site" evidence="7">
    <location>
        <position position="139"/>
    </location>
    <ligand>
        <name>ATP</name>
        <dbReference type="ChEBI" id="CHEBI:30616"/>
    </ligand>
</feature>
<dbReference type="InterPro" id="IPR001381">
    <property type="entry name" value="DHquinase_I"/>
</dbReference>
<dbReference type="PRINTS" id="PR01100">
    <property type="entry name" value="SHIKIMTKNASE"/>
</dbReference>
<dbReference type="OrthoDB" id="9792692at2"/>
<keyword evidence="5 7" id="KW-0057">Aromatic amino acid biosynthesis</keyword>
<feature type="binding site" evidence="8">
    <location>
        <position position="430"/>
    </location>
    <ligand>
        <name>shikimate</name>
        <dbReference type="ChEBI" id="CHEBI:36208"/>
    </ligand>
</feature>
<organism evidence="11 12">
    <name type="scientific">Candidatus Deianiraea vastatrix</name>
    <dbReference type="NCBI Taxonomy" id="2163644"/>
    <lineage>
        <taxon>Bacteria</taxon>
        <taxon>Pseudomonadati</taxon>
        <taxon>Pseudomonadota</taxon>
        <taxon>Alphaproteobacteria</taxon>
        <taxon>Rickettsiales</taxon>
        <taxon>Candidatus Deianiraeaceae</taxon>
        <taxon>Candidatus Deianiraea</taxon>
    </lineage>
</organism>
<evidence type="ECO:0000256" key="8">
    <source>
        <dbReference type="HAMAP-Rule" id="MF_00222"/>
    </source>
</evidence>
<dbReference type="Pfam" id="PF01487">
    <property type="entry name" value="DHquinase_I"/>
    <property type="match status" value="1"/>
</dbReference>
<comment type="pathway">
    <text evidence="7">Metabolic intermediate biosynthesis; chorismate biosynthesis; chorismate from D-erythrose 4-phosphate and phosphoenolpyruvate: step 5/7.</text>
</comment>
<gene>
    <name evidence="8" type="primary">aroE</name>
    <name evidence="7" type="synonym">aroK</name>
    <name evidence="11" type="ORF">Deia_00424</name>
</gene>
<protein>
    <recommendedName>
        <fullName evidence="7 8">Multifunctional fusion protein</fullName>
    </recommendedName>
    <domain>
        <recommendedName>
            <fullName evidence="7">Shikimate kinase</fullName>
            <shortName evidence="7">SK</shortName>
            <ecNumber evidence="7">2.7.1.71</ecNumber>
        </recommendedName>
    </domain>
    <domain>
        <recommendedName>
            <fullName evidence="8">Shikimate dehydrogenase (NADP(+))</fullName>
            <shortName evidence="8">SDH</shortName>
            <ecNumber evidence="8">1.1.1.25</ecNumber>
        </recommendedName>
    </domain>
</protein>
<comment type="caution">
    <text evidence="7">Lacks conserved residue(s) required for the propagation of feature annotation.</text>
</comment>
<dbReference type="EC" id="1.1.1.25" evidence="8"/>
<dbReference type="UniPathway" id="UPA00053">
    <property type="reaction ID" value="UER00087"/>
</dbReference>
<comment type="function">
    <text evidence="8">Involved in the biosynthesis of the chorismate, which leads to the biosynthesis of aromatic amino acids. Catalyzes the reversible NADPH linked reduction of 3-dehydroshikimate (DHSA) to yield shikimate (SA).</text>
</comment>
<feature type="domain" description="SDH C-terminal" evidence="10">
    <location>
        <begin position="423"/>
        <end position="451"/>
    </location>
</feature>
<evidence type="ECO:0000313" key="12">
    <source>
        <dbReference type="Proteomes" id="UP000321934"/>
    </source>
</evidence>
<dbReference type="GO" id="GO:0000287">
    <property type="term" value="F:magnesium ion binding"/>
    <property type="evidence" value="ECO:0007669"/>
    <property type="project" value="UniProtKB-UniRule"/>
</dbReference>
<dbReference type="HAMAP" id="MF_00109">
    <property type="entry name" value="Shikimate_kinase"/>
    <property type="match status" value="1"/>
</dbReference>
<evidence type="ECO:0000256" key="1">
    <source>
        <dbReference type="ARBA" id="ARBA00004871"/>
    </source>
</evidence>
<keyword evidence="7" id="KW-0963">Cytoplasm</keyword>
<comment type="pathway">
    <text evidence="1 8">Metabolic intermediate biosynthesis; chorismate biosynthesis; chorismate from D-erythrose 4-phosphate and phosphoenolpyruvate: step 4/7.</text>
</comment>
<keyword evidence="3 8" id="KW-0521">NADP</keyword>
<dbReference type="GO" id="GO:0005737">
    <property type="term" value="C:cytoplasm"/>
    <property type="evidence" value="ECO:0007669"/>
    <property type="project" value="UniProtKB-SubCell"/>
</dbReference>
<keyword evidence="4 8" id="KW-0560">Oxidoreductase</keyword>
<comment type="similarity">
    <text evidence="8">Belongs to the shikimate dehydrogenase family.</text>
</comment>
<feature type="binding site" evidence="8">
    <location>
        <position position="402"/>
    </location>
    <ligand>
        <name>shikimate</name>
        <dbReference type="ChEBI" id="CHEBI:36208"/>
    </ligand>
</feature>
<evidence type="ECO:0000256" key="4">
    <source>
        <dbReference type="ARBA" id="ARBA00023002"/>
    </source>
</evidence>